<comment type="caution">
    <text evidence="1">The sequence shown here is derived from an EMBL/GenBank/DDBJ whole genome shotgun (WGS) entry which is preliminary data.</text>
</comment>
<accession>A0A2S4UP33</accession>
<feature type="non-terminal residue" evidence="1">
    <location>
        <position position="177"/>
    </location>
</feature>
<protein>
    <submittedName>
        <fullName evidence="1">Uncharacterized protein</fullName>
    </submittedName>
</protein>
<proteinExistence type="predicted"/>
<evidence type="ECO:0000313" key="2">
    <source>
        <dbReference type="Proteomes" id="UP000239156"/>
    </source>
</evidence>
<reference evidence="1" key="1">
    <citation type="submission" date="2017-12" db="EMBL/GenBank/DDBJ databases">
        <title>Gene loss provides genomic basis for host adaptation in cereal stripe rust fungi.</title>
        <authorList>
            <person name="Xia C."/>
        </authorList>
    </citation>
    <scope>NUCLEOTIDE SEQUENCE [LARGE SCALE GENOMIC DNA]</scope>
    <source>
        <strain evidence="1">93-210</strain>
    </source>
</reference>
<gene>
    <name evidence="1" type="ORF">PSTT_13987</name>
</gene>
<name>A0A2S4UP33_9BASI</name>
<feature type="non-terminal residue" evidence="1">
    <location>
        <position position="1"/>
    </location>
</feature>
<organism evidence="1 2">
    <name type="scientific">Puccinia striiformis</name>
    <dbReference type="NCBI Taxonomy" id="27350"/>
    <lineage>
        <taxon>Eukaryota</taxon>
        <taxon>Fungi</taxon>
        <taxon>Dikarya</taxon>
        <taxon>Basidiomycota</taxon>
        <taxon>Pucciniomycotina</taxon>
        <taxon>Pucciniomycetes</taxon>
        <taxon>Pucciniales</taxon>
        <taxon>Pucciniaceae</taxon>
        <taxon>Puccinia</taxon>
    </lineage>
</organism>
<sequence length="177" mass="19242">HQHIPQPALHQPQATITIDGSVDQDHTYHKQPTTYNTMLSRALLSLAGCLLAVSMVASQGAAPDTGIRYLCNANRQRVGARKSDGSVARVDTKGVPTTPFSGFCNCLSGGLACPHHPTTTCSQKPSCARRAITQLRYNFSNFNESNSNEESTQLSFEIPSKVKIGKSPRQQETRVQC</sequence>
<dbReference type="AlphaFoldDB" id="A0A2S4UP33"/>
<dbReference type="Proteomes" id="UP000239156">
    <property type="component" value="Unassembled WGS sequence"/>
</dbReference>
<dbReference type="EMBL" id="PKSL01000209">
    <property type="protein sequence ID" value="POV99063.1"/>
    <property type="molecule type" value="Genomic_DNA"/>
</dbReference>
<dbReference type="VEuPathDB" id="FungiDB:PSTT_13987"/>
<keyword evidence="2" id="KW-1185">Reference proteome</keyword>
<evidence type="ECO:0000313" key="1">
    <source>
        <dbReference type="EMBL" id="POV99063.1"/>
    </source>
</evidence>